<dbReference type="SUPFAM" id="SSF143011">
    <property type="entry name" value="RelE-like"/>
    <property type="match status" value="1"/>
</dbReference>
<dbReference type="InterPro" id="IPR052747">
    <property type="entry name" value="TA_system_RelE_toxin"/>
</dbReference>
<protein>
    <recommendedName>
        <fullName evidence="4">Type II toxin-antitoxin system RelE/ParE family toxin</fullName>
    </recommendedName>
</protein>
<dbReference type="InterPro" id="IPR035093">
    <property type="entry name" value="RelE/ParE_toxin_dom_sf"/>
</dbReference>
<dbReference type="Proteomes" id="UP000679950">
    <property type="component" value="Unassembled WGS sequence"/>
</dbReference>
<dbReference type="PANTHER" id="PTHR38813:SF1">
    <property type="entry name" value="TOXIN RELE1-RELATED"/>
    <property type="match status" value="1"/>
</dbReference>
<sequence length="88" mass="10292">MSNFHVKIRKPAAKYYEKLPPRLKTKVDEVINQLSENPYAIPNVKPLKGSNHDDFRIRIGSLRLLYRVYNNELIIIILDIGPRGDIYK</sequence>
<gene>
    <name evidence="2" type="ORF">J8TS2_23990</name>
</gene>
<comment type="caution">
    <text evidence="2">The sequence shown here is derived from an EMBL/GenBank/DDBJ whole genome shotgun (WGS) entry which is preliminary data.</text>
</comment>
<name>A0ABQ4KJE2_9BACI</name>
<dbReference type="Gene3D" id="3.30.2310.20">
    <property type="entry name" value="RelE-like"/>
    <property type="match status" value="1"/>
</dbReference>
<organism evidence="2 3">
    <name type="scientific">Lederbergia ruris</name>
    <dbReference type="NCBI Taxonomy" id="217495"/>
    <lineage>
        <taxon>Bacteria</taxon>
        <taxon>Bacillati</taxon>
        <taxon>Bacillota</taxon>
        <taxon>Bacilli</taxon>
        <taxon>Bacillales</taxon>
        <taxon>Bacillaceae</taxon>
        <taxon>Lederbergia</taxon>
    </lineage>
</organism>
<evidence type="ECO:0000313" key="2">
    <source>
        <dbReference type="EMBL" id="GIN58080.1"/>
    </source>
</evidence>
<evidence type="ECO:0008006" key="4">
    <source>
        <dbReference type="Google" id="ProtNLM"/>
    </source>
</evidence>
<keyword evidence="3" id="KW-1185">Reference proteome</keyword>
<evidence type="ECO:0000313" key="3">
    <source>
        <dbReference type="Proteomes" id="UP000679950"/>
    </source>
</evidence>
<dbReference type="EMBL" id="BORB01000018">
    <property type="protein sequence ID" value="GIN58080.1"/>
    <property type="molecule type" value="Genomic_DNA"/>
</dbReference>
<reference evidence="2 3" key="1">
    <citation type="submission" date="2021-03" db="EMBL/GenBank/DDBJ databases">
        <title>Antimicrobial resistance genes in bacteria isolated from Japanese honey, and their potential for conferring macrolide and lincosamide resistance in the American foulbrood pathogen Paenibacillus larvae.</title>
        <authorList>
            <person name="Okamoto M."/>
            <person name="Kumagai M."/>
            <person name="Kanamori H."/>
            <person name="Takamatsu D."/>
        </authorList>
    </citation>
    <scope>NUCLEOTIDE SEQUENCE [LARGE SCALE GENOMIC DNA]</scope>
    <source>
        <strain evidence="2 3">J8TS2</strain>
    </source>
</reference>
<dbReference type="PANTHER" id="PTHR38813">
    <property type="match status" value="1"/>
</dbReference>
<dbReference type="InterPro" id="IPR007712">
    <property type="entry name" value="RelE/ParE_toxin"/>
</dbReference>
<proteinExistence type="predicted"/>
<evidence type="ECO:0000256" key="1">
    <source>
        <dbReference type="ARBA" id="ARBA00022649"/>
    </source>
</evidence>
<accession>A0ABQ4KJE2</accession>
<dbReference type="Pfam" id="PF05016">
    <property type="entry name" value="ParE_toxin"/>
    <property type="match status" value="1"/>
</dbReference>
<keyword evidence="1" id="KW-1277">Toxin-antitoxin system</keyword>
<dbReference type="RefSeq" id="WP_212966405.1">
    <property type="nucleotide sequence ID" value="NZ_BORB01000018.1"/>
</dbReference>